<accession>A0A0P9YGZ4</accession>
<keyword evidence="1" id="KW-0472">Membrane</keyword>
<organism evidence="2 3">
    <name type="scientific">Pseudomonas syringae pv. primulae</name>
    <dbReference type="NCBI Taxonomy" id="251707"/>
    <lineage>
        <taxon>Bacteria</taxon>
        <taxon>Pseudomonadati</taxon>
        <taxon>Pseudomonadota</taxon>
        <taxon>Gammaproteobacteria</taxon>
        <taxon>Pseudomonadales</taxon>
        <taxon>Pseudomonadaceae</taxon>
        <taxon>Pseudomonas</taxon>
    </lineage>
</organism>
<dbReference type="PATRIC" id="fig|251707.3.peg.5481"/>
<sequence>MSTPPNTQQDRNPENETSVLSLIRQLAHEVPALVTKEMALVKAEFRESLQATKQAATTVGMGAVVMLGGLIMVLMAAVYALSYVMEPWLAALIVGVAALVIGFFMVQAGNKKLDASNLIPERTTSTLQKDKEAIQRKVS</sequence>
<keyword evidence="1" id="KW-0812">Transmembrane</keyword>
<name>A0A0P9YGZ4_9PSED</name>
<gene>
    <name evidence="2" type="ORF">ALO52_04186</name>
</gene>
<evidence type="ECO:0008006" key="4">
    <source>
        <dbReference type="Google" id="ProtNLM"/>
    </source>
</evidence>
<reference evidence="2 3" key="1">
    <citation type="submission" date="2015-09" db="EMBL/GenBank/DDBJ databases">
        <title>Genome announcement of multiple Pseudomonas syringae strains.</title>
        <authorList>
            <person name="Thakur S."/>
            <person name="Wang P.W."/>
            <person name="Gong Y."/>
            <person name="Weir B.S."/>
            <person name="Guttman D.S."/>
        </authorList>
    </citation>
    <scope>NUCLEOTIDE SEQUENCE [LARGE SCALE GENOMIC DNA]</scope>
    <source>
        <strain evidence="2 3">ICMP3956</strain>
    </source>
</reference>
<dbReference type="Proteomes" id="UP000050562">
    <property type="component" value="Unassembled WGS sequence"/>
</dbReference>
<evidence type="ECO:0000256" key="1">
    <source>
        <dbReference type="SAM" id="Phobius"/>
    </source>
</evidence>
<dbReference type="AlphaFoldDB" id="A0A0P9YGZ4"/>
<dbReference type="InterPro" id="IPR009937">
    <property type="entry name" value="Phage_holin_3_6"/>
</dbReference>
<protein>
    <recommendedName>
        <fullName evidence="4">Phage holin family protein</fullName>
    </recommendedName>
</protein>
<dbReference type="RefSeq" id="WP_057410241.1">
    <property type="nucleotide sequence ID" value="NZ_LJRC01000212.1"/>
</dbReference>
<keyword evidence="1" id="KW-1133">Transmembrane helix</keyword>
<feature type="transmembrane region" description="Helical" evidence="1">
    <location>
        <begin position="55"/>
        <end position="81"/>
    </location>
</feature>
<dbReference type="EMBL" id="LJRC01000212">
    <property type="protein sequence ID" value="KPY33321.1"/>
    <property type="molecule type" value="Genomic_DNA"/>
</dbReference>
<comment type="caution">
    <text evidence="2">The sequence shown here is derived from an EMBL/GenBank/DDBJ whole genome shotgun (WGS) entry which is preliminary data.</text>
</comment>
<feature type="transmembrane region" description="Helical" evidence="1">
    <location>
        <begin position="87"/>
        <end position="106"/>
    </location>
</feature>
<evidence type="ECO:0000313" key="2">
    <source>
        <dbReference type="EMBL" id="KPY33321.1"/>
    </source>
</evidence>
<dbReference type="Pfam" id="PF07332">
    <property type="entry name" value="Phage_holin_3_6"/>
    <property type="match status" value="1"/>
</dbReference>
<proteinExistence type="predicted"/>
<evidence type="ECO:0000313" key="3">
    <source>
        <dbReference type="Proteomes" id="UP000050562"/>
    </source>
</evidence>